<dbReference type="HOGENOM" id="CLU_2623678_0_0_1"/>
<accession>A0A093VHD3</accession>
<dbReference type="EMBL" id="JPOX01000020">
    <property type="protein sequence ID" value="KFX46116.1"/>
    <property type="molecule type" value="Genomic_DNA"/>
</dbReference>
<organism evidence="1">
    <name type="scientific">Talaromyces marneffei PM1</name>
    <dbReference type="NCBI Taxonomy" id="1077442"/>
    <lineage>
        <taxon>Eukaryota</taxon>
        <taxon>Fungi</taxon>
        <taxon>Dikarya</taxon>
        <taxon>Ascomycota</taxon>
        <taxon>Pezizomycotina</taxon>
        <taxon>Eurotiomycetes</taxon>
        <taxon>Eurotiomycetidae</taxon>
        <taxon>Eurotiales</taxon>
        <taxon>Trichocomaceae</taxon>
        <taxon>Talaromyces</taxon>
        <taxon>Talaromyces sect. Talaromyces</taxon>
    </lineage>
</organism>
<reference key="1">
    <citation type="journal article" date="2014" name="PLoS Genet.">
        <title>Signature Gene Expression Reveals Novel Clues to the Molecular Mechanisms of Dimorphic Transition in Penicillium marneffei.</title>
        <authorList>
            <person name="Yang E."/>
            <person name="Wang G."/>
            <person name="Cai J."/>
            <person name="Woo P.C."/>
            <person name="Lau S.K."/>
            <person name="Yuen K.-Y."/>
            <person name="Chow W.-N."/>
            <person name="Lin X."/>
        </authorList>
    </citation>
    <scope>NUCLEOTIDE SEQUENCE [LARGE SCALE GENOMIC DNA]</scope>
    <source>
        <strain>PM1</strain>
    </source>
</reference>
<gene>
    <name evidence="1" type="ORF">GQ26_0200990</name>
</gene>
<name>A0A093VHD3_TALMA</name>
<evidence type="ECO:0000313" key="1">
    <source>
        <dbReference type="EMBL" id="KFX46116.1"/>
    </source>
</evidence>
<reference evidence="1" key="2">
    <citation type="journal article" date="2014" name="PLoS Genet.">
        <title>Signature gene expression reveals novel clues to the molecular mechanisms of dimorphic transition in Penicillium marneffei.</title>
        <authorList>
            <person name="Yang E."/>
            <person name="Wang G."/>
            <person name="Cai J."/>
            <person name="Woo P.C."/>
            <person name="Lau S.K."/>
            <person name="Yuen K.-Y."/>
            <person name="Chow W.-N."/>
            <person name="Lin X."/>
        </authorList>
    </citation>
    <scope>NUCLEOTIDE SEQUENCE</scope>
    <source>
        <strain evidence="1">PM1</strain>
    </source>
</reference>
<dbReference type="AlphaFoldDB" id="A0A093VHD3"/>
<comment type="caution">
    <text evidence="1">The sequence shown here is derived from an EMBL/GenBank/DDBJ whole genome shotgun (WGS) entry which is preliminary data.</text>
</comment>
<sequence>MASTTKEADTSSWSKAEKKFENYTSYTISIHCIYHYFCLLRTFPDGFTIFPIFLSSSTPFQPVKIHLSLTATRNTTTP</sequence>
<proteinExistence type="predicted"/>
<protein>
    <submittedName>
        <fullName evidence="1">Uncharacterized protein</fullName>
    </submittedName>
</protein>